<organism evidence="8 9">
    <name type="scientific">Sporocytophaga myxococcoides</name>
    <dbReference type="NCBI Taxonomy" id="153721"/>
    <lineage>
        <taxon>Bacteria</taxon>
        <taxon>Pseudomonadati</taxon>
        <taxon>Bacteroidota</taxon>
        <taxon>Cytophagia</taxon>
        <taxon>Cytophagales</taxon>
        <taxon>Cytophagaceae</taxon>
        <taxon>Sporocytophaga</taxon>
    </lineage>
</organism>
<dbReference type="STRING" id="153721.MYP_447"/>
<keyword evidence="5" id="KW-0574">Periplasm</keyword>
<dbReference type="eggNOG" id="ENOG5030TFF">
    <property type="taxonomic scope" value="Bacteria"/>
</dbReference>
<evidence type="ECO:0000256" key="4">
    <source>
        <dbReference type="ARBA" id="ARBA00022729"/>
    </source>
</evidence>
<evidence type="ECO:0000313" key="9">
    <source>
        <dbReference type="Proteomes" id="UP000030185"/>
    </source>
</evidence>
<feature type="domain" description="AlgX/AlgJ SGNH hydrolase-like" evidence="7">
    <location>
        <begin position="116"/>
        <end position="268"/>
    </location>
</feature>
<dbReference type="AlphaFoldDB" id="A0A098L8P8"/>
<dbReference type="GO" id="GO:0042597">
    <property type="term" value="C:periplasmic space"/>
    <property type="evidence" value="ECO:0007669"/>
    <property type="project" value="UniProtKB-SubCell"/>
</dbReference>
<evidence type="ECO:0000256" key="3">
    <source>
        <dbReference type="ARBA" id="ARBA00022679"/>
    </source>
</evidence>
<evidence type="ECO:0000256" key="5">
    <source>
        <dbReference type="ARBA" id="ARBA00022764"/>
    </source>
</evidence>
<accession>A0A098L8P8</accession>
<comment type="pathway">
    <text evidence="2">Glycan biosynthesis; alginate biosynthesis.</text>
</comment>
<dbReference type="GO" id="GO:0042121">
    <property type="term" value="P:alginic acid biosynthetic process"/>
    <property type="evidence" value="ECO:0007669"/>
    <property type="project" value="UniProtKB-UniPathway"/>
</dbReference>
<sequence length="439" mass="51127">MKKEKFLVSLFIIFLTFPLLQHKFNIFPLESLKGAFREKHLPEFKTQDWFASSYQSSVEEYINDAIGFKPWFVKIKNQIEYSAFDKVNASNVIVGKNEVLFQDFYISALLGHDFLGEETIKTKVSKLKYVQDELAKNNVQFLFVIAPGKASFYPEYLPQQYEQSKKGTSNYDVIVREFNNYGVNYIDLKQFFLKQKSSSPYPLFPKCGIHWSGYGTTLAADTMFKTIERLCHKNLINFHCLPGEKTNINLKYTDNDIGDAMNLLFPIASDTLYYPTVKFEKNDSTQKINGLFIGDSFTQSFYGFYPYFQELLLPDSRYWSYNKYIYWPEEHANGQDVGTFHLYNEIKNRDIVVIVSTEQNLSNFSFDFGDRAYDLLNNPELIKLNPREYQILKVEANIKNSPEWLASVAKKALERNLPLDTMIRHDAIWILNETNGKGN</sequence>
<dbReference type="UniPathway" id="UPA00286"/>
<dbReference type="SUPFAM" id="SSF52266">
    <property type="entry name" value="SGNH hydrolase"/>
    <property type="match status" value="1"/>
</dbReference>
<keyword evidence="4" id="KW-0732">Signal</keyword>
<protein>
    <recommendedName>
        <fullName evidence="7">AlgX/AlgJ SGNH hydrolase-like domain-containing protein</fullName>
    </recommendedName>
</protein>
<evidence type="ECO:0000313" key="8">
    <source>
        <dbReference type="EMBL" id="GAL83221.1"/>
    </source>
</evidence>
<comment type="subcellular location">
    <subcellularLocation>
        <location evidence="1">Periplasm</location>
    </subcellularLocation>
</comment>
<evidence type="ECO:0000256" key="2">
    <source>
        <dbReference type="ARBA" id="ARBA00005182"/>
    </source>
</evidence>
<dbReference type="Pfam" id="PF16822">
    <property type="entry name" value="ALGX"/>
    <property type="match status" value="1"/>
</dbReference>
<dbReference type="EMBL" id="BBLT01000001">
    <property type="protein sequence ID" value="GAL83221.1"/>
    <property type="molecule type" value="Genomic_DNA"/>
</dbReference>
<dbReference type="OrthoDB" id="175771at2"/>
<comment type="caution">
    <text evidence="8">The sequence shown here is derived from an EMBL/GenBank/DDBJ whole genome shotgun (WGS) entry which is preliminary data.</text>
</comment>
<dbReference type="GO" id="GO:0016740">
    <property type="term" value="F:transferase activity"/>
    <property type="evidence" value="ECO:0007669"/>
    <property type="project" value="UniProtKB-KW"/>
</dbReference>
<reference evidence="8 9" key="1">
    <citation type="submission" date="2014-09" db="EMBL/GenBank/DDBJ databases">
        <title>Sporocytophaga myxococcoides PG-01 genome sequencing.</title>
        <authorList>
            <person name="Liu L."/>
            <person name="Gao P.J."/>
            <person name="Chen G.J."/>
            <person name="Wang L.S."/>
        </authorList>
    </citation>
    <scope>NUCLEOTIDE SEQUENCE [LARGE SCALE GENOMIC DNA]</scope>
    <source>
        <strain evidence="8 9">PG-01</strain>
    </source>
</reference>
<evidence type="ECO:0000256" key="1">
    <source>
        <dbReference type="ARBA" id="ARBA00004418"/>
    </source>
</evidence>
<keyword evidence="6" id="KW-0016">Alginate biosynthesis</keyword>
<proteinExistence type="predicted"/>
<keyword evidence="9" id="KW-1185">Reference proteome</keyword>
<dbReference type="RefSeq" id="WP_045457784.1">
    <property type="nucleotide sequence ID" value="NZ_BBLT01000001.1"/>
</dbReference>
<dbReference type="Proteomes" id="UP000030185">
    <property type="component" value="Unassembled WGS sequence"/>
</dbReference>
<keyword evidence="3" id="KW-0808">Transferase</keyword>
<gene>
    <name evidence="8" type="ORF">MYP_447</name>
</gene>
<evidence type="ECO:0000259" key="7">
    <source>
        <dbReference type="Pfam" id="PF16822"/>
    </source>
</evidence>
<dbReference type="InterPro" id="IPR031811">
    <property type="entry name" value="ALGX/ALGJ_SGNH-like"/>
</dbReference>
<name>A0A098L8P8_9BACT</name>
<evidence type="ECO:0000256" key="6">
    <source>
        <dbReference type="ARBA" id="ARBA00022841"/>
    </source>
</evidence>